<dbReference type="Proteomes" id="UP000028999">
    <property type="component" value="Unassembled WGS sequence"/>
</dbReference>
<dbReference type="Gramene" id="CDY65502">
    <property type="protein sequence ID" value="CDY65502"/>
    <property type="gene ID" value="GSBRNA2T00046721001"/>
</dbReference>
<organism evidence="1 2">
    <name type="scientific">Brassica napus</name>
    <name type="common">Rape</name>
    <dbReference type="NCBI Taxonomy" id="3708"/>
    <lineage>
        <taxon>Eukaryota</taxon>
        <taxon>Viridiplantae</taxon>
        <taxon>Streptophyta</taxon>
        <taxon>Embryophyta</taxon>
        <taxon>Tracheophyta</taxon>
        <taxon>Spermatophyta</taxon>
        <taxon>Magnoliopsida</taxon>
        <taxon>eudicotyledons</taxon>
        <taxon>Gunneridae</taxon>
        <taxon>Pentapetalae</taxon>
        <taxon>rosids</taxon>
        <taxon>malvids</taxon>
        <taxon>Brassicales</taxon>
        <taxon>Brassicaceae</taxon>
        <taxon>Brassiceae</taxon>
        <taxon>Brassica</taxon>
    </lineage>
</organism>
<dbReference type="PaxDb" id="3708-A0A078JJI0"/>
<dbReference type="EMBL" id="LK034817">
    <property type="protein sequence ID" value="CDY65502.1"/>
    <property type="molecule type" value="Genomic_DNA"/>
</dbReference>
<name>A0A078JJI0_BRANA</name>
<dbReference type="AlphaFoldDB" id="A0A078JJI0"/>
<accession>A0A078JJI0</accession>
<evidence type="ECO:0000313" key="2">
    <source>
        <dbReference type="Proteomes" id="UP000028999"/>
    </source>
</evidence>
<sequence>MEEVLAELVVEDFDFVKFVLVELEYMLGYLDLVRNSNPKITFCFPPSVLSMHNFFFESQNDVLFVHLSGLVAPKVFGFFHSPWSLRWGFTNNVFIMI</sequence>
<proteinExistence type="predicted"/>
<evidence type="ECO:0000313" key="1">
    <source>
        <dbReference type="EMBL" id="CDY65502.1"/>
    </source>
</evidence>
<reference evidence="1 2" key="1">
    <citation type="journal article" date="2014" name="Science">
        <title>Plant genetics. Early allopolyploid evolution in the post-Neolithic Brassica napus oilseed genome.</title>
        <authorList>
            <person name="Chalhoub B."/>
            <person name="Denoeud F."/>
            <person name="Liu S."/>
            <person name="Parkin I.A."/>
            <person name="Tang H."/>
            <person name="Wang X."/>
            <person name="Chiquet J."/>
            <person name="Belcram H."/>
            <person name="Tong C."/>
            <person name="Samans B."/>
            <person name="Correa M."/>
            <person name="Da Silva C."/>
            <person name="Just J."/>
            <person name="Falentin C."/>
            <person name="Koh C.S."/>
            <person name="Le Clainche I."/>
            <person name="Bernard M."/>
            <person name="Bento P."/>
            <person name="Noel B."/>
            <person name="Labadie K."/>
            <person name="Alberti A."/>
            <person name="Charles M."/>
            <person name="Arnaud D."/>
            <person name="Guo H."/>
            <person name="Daviaud C."/>
            <person name="Alamery S."/>
            <person name="Jabbari K."/>
            <person name="Zhao M."/>
            <person name="Edger P.P."/>
            <person name="Chelaifa H."/>
            <person name="Tack D."/>
            <person name="Lassalle G."/>
            <person name="Mestiri I."/>
            <person name="Schnel N."/>
            <person name="Le Paslier M.C."/>
            <person name="Fan G."/>
            <person name="Renault V."/>
            <person name="Bayer P.E."/>
            <person name="Golicz A.A."/>
            <person name="Manoli S."/>
            <person name="Lee T.H."/>
            <person name="Thi V.H."/>
            <person name="Chalabi S."/>
            <person name="Hu Q."/>
            <person name="Fan C."/>
            <person name="Tollenaere R."/>
            <person name="Lu Y."/>
            <person name="Battail C."/>
            <person name="Shen J."/>
            <person name="Sidebottom C.H."/>
            <person name="Wang X."/>
            <person name="Canaguier A."/>
            <person name="Chauveau A."/>
            <person name="Berard A."/>
            <person name="Deniot G."/>
            <person name="Guan M."/>
            <person name="Liu Z."/>
            <person name="Sun F."/>
            <person name="Lim Y.P."/>
            <person name="Lyons E."/>
            <person name="Town C.D."/>
            <person name="Bancroft I."/>
            <person name="Wang X."/>
            <person name="Meng J."/>
            <person name="Ma J."/>
            <person name="Pires J.C."/>
            <person name="King G.J."/>
            <person name="Brunel D."/>
            <person name="Delourme R."/>
            <person name="Renard M."/>
            <person name="Aury J.M."/>
            <person name="Adams K.L."/>
            <person name="Batley J."/>
            <person name="Snowdon R.J."/>
            <person name="Tost J."/>
            <person name="Edwards D."/>
            <person name="Zhou Y."/>
            <person name="Hua W."/>
            <person name="Sharpe A.G."/>
            <person name="Paterson A.H."/>
            <person name="Guan C."/>
            <person name="Wincker P."/>
        </authorList>
    </citation>
    <scope>NUCLEOTIDE SEQUENCE [LARGE SCALE GENOMIC DNA]</scope>
    <source>
        <strain evidence="2">cv. Darmor-bzh</strain>
    </source>
</reference>
<keyword evidence="2" id="KW-1185">Reference proteome</keyword>
<gene>
    <name evidence="1" type="primary">BnaC08g46430D</name>
    <name evidence="1" type="ORF">GSBRNA2T00046721001</name>
</gene>
<protein>
    <submittedName>
        <fullName evidence="1">BnaC08g46430D protein</fullName>
    </submittedName>
</protein>